<sequence>MAEETILETPRLLLRTWRDEDLDDHVWLHSQVDASRYLSRDGKPWTREEAASRMAGWVEEYRQFGITKLKLVRQEDGRFIGRAGFSLFAATGQFELGYAIAPEFWGQGYATEIAAALPGLVFDRNIRDEFIAFAHVDNAASLKVLEKIGMRYQHTGLMNGLLARVYAMSRADAAVPATGGLPAGL</sequence>
<dbReference type="PROSITE" id="PS51186">
    <property type="entry name" value="GNAT"/>
    <property type="match status" value="1"/>
</dbReference>
<keyword evidence="3" id="KW-1185">Reference proteome</keyword>
<protein>
    <submittedName>
        <fullName evidence="2">GNAT family N-acetyltransferase</fullName>
    </submittedName>
</protein>
<dbReference type="PANTHER" id="PTHR43792">
    <property type="entry name" value="GNAT FAMILY, PUTATIVE (AFU_ORTHOLOGUE AFUA_3G00765)-RELATED-RELATED"/>
    <property type="match status" value="1"/>
</dbReference>
<name>A0ABR9GIT3_9HYPH</name>
<dbReference type="Pfam" id="PF13302">
    <property type="entry name" value="Acetyltransf_3"/>
    <property type="match status" value="1"/>
</dbReference>
<dbReference type="PANTHER" id="PTHR43792:SF1">
    <property type="entry name" value="N-ACETYLTRANSFERASE DOMAIN-CONTAINING PROTEIN"/>
    <property type="match status" value="1"/>
</dbReference>
<dbReference type="InterPro" id="IPR000182">
    <property type="entry name" value="GNAT_dom"/>
</dbReference>
<evidence type="ECO:0000259" key="1">
    <source>
        <dbReference type="PROSITE" id="PS51186"/>
    </source>
</evidence>
<dbReference type="InterPro" id="IPR051531">
    <property type="entry name" value="N-acetyltransferase"/>
</dbReference>
<gene>
    <name evidence="2" type="ORF">IHE39_04690</name>
</gene>
<dbReference type="InterPro" id="IPR016181">
    <property type="entry name" value="Acyl_CoA_acyltransferase"/>
</dbReference>
<accession>A0ABR9GIT3</accession>
<dbReference type="RefSeq" id="WP_192565662.1">
    <property type="nucleotide sequence ID" value="NZ_JACZEP010000001.1"/>
</dbReference>
<organism evidence="2 3">
    <name type="scientific">Aminobacter carboxidus</name>
    <dbReference type="NCBI Taxonomy" id="376165"/>
    <lineage>
        <taxon>Bacteria</taxon>
        <taxon>Pseudomonadati</taxon>
        <taxon>Pseudomonadota</taxon>
        <taxon>Alphaproteobacteria</taxon>
        <taxon>Hyphomicrobiales</taxon>
        <taxon>Phyllobacteriaceae</taxon>
        <taxon>Aminobacter</taxon>
    </lineage>
</organism>
<reference evidence="2 3" key="1">
    <citation type="submission" date="2020-09" db="EMBL/GenBank/DDBJ databases">
        <title>Draft Genome Sequence of Aminobacter carboxidus type strain DSM 1086, a soil Gram-negative carboxydobacterium.</title>
        <authorList>
            <person name="Turrini P."/>
            <person name="Tescari M."/>
            <person name="Artuso I."/>
            <person name="Lugli G.A."/>
            <person name="Frangipani E."/>
            <person name="Ventura M."/>
            <person name="Visca P."/>
        </authorList>
    </citation>
    <scope>NUCLEOTIDE SEQUENCE [LARGE SCALE GENOMIC DNA]</scope>
    <source>
        <strain evidence="2 3">DSM 1086</strain>
    </source>
</reference>
<evidence type="ECO:0000313" key="2">
    <source>
        <dbReference type="EMBL" id="MBE1203585.1"/>
    </source>
</evidence>
<comment type="caution">
    <text evidence="2">The sequence shown here is derived from an EMBL/GenBank/DDBJ whole genome shotgun (WGS) entry which is preliminary data.</text>
</comment>
<dbReference type="EMBL" id="JACZEP010000001">
    <property type="protein sequence ID" value="MBE1203585.1"/>
    <property type="molecule type" value="Genomic_DNA"/>
</dbReference>
<proteinExistence type="predicted"/>
<dbReference type="Proteomes" id="UP000598227">
    <property type="component" value="Unassembled WGS sequence"/>
</dbReference>
<evidence type="ECO:0000313" key="3">
    <source>
        <dbReference type="Proteomes" id="UP000598227"/>
    </source>
</evidence>
<feature type="domain" description="N-acetyltransferase" evidence="1">
    <location>
        <begin position="12"/>
        <end position="171"/>
    </location>
</feature>
<dbReference type="Gene3D" id="3.40.630.30">
    <property type="match status" value="1"/>
</dbReference>
<dbReference type="SUPFAM" id="SSF55729">
    <property type="entry name" value="Acyl-CoA N-acyltransferases (Nat)"/>
    <property type="match status" value="1"/>
</dbReference>